<name>A0A429ZEZ2_9ENTE</name>
<dbReference type="GO" id="GO:0005524">
    <property type="term" value="F:ATP binding"/>
    <property type="evidence" value="ECO:0007669"/>
    <property type="project" value="UniProtKB-KW"/>
</dbReference>
<evidence type="ECO:0000259" key="4">
    <source>
        <dbReference type="PROSITE" id="PS50893"/>
    </source>
</evidence>
<dbReference type="SMART" id="SM00382">
    <property type="entry name" value="AAA"/>
    <property type="match status" value="1"/>
</dbReference>
<dbReference type="SUPFAM" id="SSF52540">
    <property type="entry name" value="P-loop containing nucleoside triphosphate hydrolases"/>
    <property type="match status" value="1"/>
</dbReference>
<protein>
    <recommendedName>
        <fullName evidence="4">ABC transporter domain-containing protein</fullName>
    </recommendedName>
</protein>
<gene>
    <name evidence="5" type="ORF">CBF36_09065</name>
</gene>
<dbReference type="AlphaFoldDB" id="A0A429ZEZ2"/>
<dbReference type="PROSITE" id="PS50893">
    <property type="entry name" value="ABC_TRANSPORTER_2"/>
    <property type="match status" value="1"/>
</dbReference>
<dbReference type="EMBL" id="NGJT01000017">
    <property type="protein sequence ID" value="RST92225.1"/>
    <property type="molecule type" value="Genomic_DNA"/>
</dbReference>
<evidence type="ECO:0000313" key="5">
    <source>
        <dbReference type="EMBL" id="RST92225.1"/>
    </source>
</evidence>
<reference evidence="5 6" key="1">
    <citation type="submission" date="2017-05" db="EMBL/GenBank/DDBJ databases">
        <title>Vagococcus spp. assemblies.</title>
        <authorList>
            <person name="Gulvik C.A."/>
        </authorList>
    </citation>
    <scope>NUCLEOTIDE SEQUENCE [LARGE SCALE GENOMIC DNA]</scope>
    <source>
        <strain evidence="5 6">SS1994</strain>
    </source>
</reference>
<feature type="domain" description="ABC transporter" evidence="4">
    <location>
        <begin position="2"/>
        <end position="230"/>
    </location>
</feature>
<evidence type="ECO:0000256" key="3">
    <source>
        <dbReference type="ARBA" id="ARBA00022840"/>
    </source>
</evidence>
<dbReference type="PANTHER" id="PTHR42939">
    <property type="entry name" value="ABC TRANSPORTER ATP-BINDING PROTEIN ALBC-RELATED"/>
    <property type="match status" value="1"/>
</dbReference>
<organism evidence="5 6">
    <name type="scientific">Vagococcus bubulae</name>
    <dbReference type="NCBI Taxonomy" id="1977868"/>
    <lineage>
        <taxon>Bacteria</taxon>
        <taxon>Bacillati</taxon>
        <taxon>Bacillota</taxon>
        <taxon>Bacilli</taxon>
        <taxon>Lactobacillales</taxon>
        <taxon>Enterococcaceae</taxon>
        <taxon>Vagococcus</taxon>
    </lineage>
</organism>
<dbReference type="Gene3D" id="3.40.50.300">
    <property type="entry name" value="P-loop containing nucleotide triphosphate hydrolases"/>
    <property type="match status" value="1"/>
</dbReference>
<dbReference type="GO" id="GO:0016887">
    <property type="term" value="F:ATP hydrolysis activity"/>
    <property type="evidence" value="ECO:0007669"/>
    <property type="project" value="InterPro"/>
</dbReference>
<proteinExistence type="predicted"/>
<dbReference type="CDD" id="cd03230">
    <property type="entry name" value="ABC_DR_subfamily_A"/>
    <property type="match status" value="1"/>
</dbReference>
<evidence type="ECO:0000313" key="6">
    <source>
        <dbReference type="Proteomes" id="UP000288490"/>
    </source>
</evidence>
<keyword evidence="1" id="KW-0813">Transport</keyword>
<dbReference type="PROSITE" id="PS00211">
    <property type="entry name" value="ABC_TRANSPORTER_1"/>
    <property type="match status" value="1"/>
</dbReference>
<dbReference type="OrthoDB" id="2365508at2"/>
<dbReference type="InterPro" id="IPR017871">
    <property type="entry name" value="ABC_transporter-like_CS"/>
</dbReference>
<dbReference type="InterPro" id="IPR027417">
    <property type="entry name" value="P-loop_NTPase"/>
</dbReference>
<dbReference type="InterPro" id="IPR051782">
    <property type="entry name" value="ABC_Transporter_VariousFunc"/>
</dbReference>
<comment type="caution">
    <text evidence="5">The sequence shown here is derived from an EMBL/GenBank/DDBJ whole genome shotgun (WGS) entry which is preliminary data.</text>
</comment>
<dbReference type="PANTHER" id="PTHR42939:SF1">
    <property type="entry name" value="ABC TRANSPORTER ATP-BINDING PROTEIN ALBC-RELATED"/>
    <property type="match status" value="1"/>
</dbReference>
<evidence type="ECO:0000256" key="1">
    <source>
        <dbReference type="ARBA" id="ARBA00022448"/>
    </source>
</evidence>
<sequence length="296" mass="34051">MIKLENIRFAYKNKPILVDITQEFHAGEIIGLVAPNGTGKSTLLNVLMNYNKPQKGQLIIDGTDTYKTAKDQINLYKKISMMPDQQDLYESKTGMEHLSMYKAIWHSTIDIKRLVIELHMTHYVNDNVSSYSLGMRQRLCFAMQIVTDTKIMLMDEVMNGLDPTNVTLISMMMSKKRDEGKLIFIASHLLDNLESYADRIFFLINGQLELFYDKSSPHQNGEKFLKINVTDSSFLPDSLLSRGILLSEDRLIIPLEKEEEHTIFNDIPVEKMQTISVSRLTLKEAYEIKFGLNKKN</sequence>
<keyword evidence="3" id="KW-0067">ATP-binding</keyword>
<keyword evidence="2" id="KW-0547">Nucleotide-binding</keyword>
<dbReference type="Proteomes" id="UP000288490">
    <property type="component" value="Unassembled WGS sequence"/>
</dbReference>
<evidence type="ECO:0000256" key="2">
    <source>
        <dbReference type="ARBA" id="ARBA00022741"/>
    </source>
</evidence>
<dbReference type="RefSeq" id="WP_125958136.1">
    <property type="nucleotide sequence ID" value="NZ_JAQEJV010000015.1"/>
</dbReference>
<dbReference type="InterPro" id="IPR003439">
    <property type="entry name" value="ABC_transporter-like_ATP-bd"/>
</dbReference>
<accession>A0A429ZEZ2</accession>
<keyword evidence="6" id="KW-1185">Reference proteome</keyword>
<dbReference type="Pfam" id="PF00005">
    <property type="entry name" value="ABC_tran"/>
    <property type="match status" value="1"/>
</dbReference>
<dbReference type="InterPro" id="IPR003593">
    <property type="entry name" value="AAA+_ATPase"/>
</dbReference>